<dbReference type="EMBL" id="ANOG01000302">
    <property type="protein sequence ID" value="EMI20922.1"/>
    <property type="molecule type" value="Genomic_DNA"/>
</dbReference>
<accession>M5RZU3</accession>
<gene>
    <name evidence="1" type="ORF">RMSM_02158</name>
</gene>
<proteinExistence type="predicted"/>
<organism evidence="1 2">
    <name type="scientific">Rhodopirellula maiorica SM1</name>
    <dbReference type="NCBI Taxonomy" id="1265738"/>
    <lineage>
        <taxon>Bacteria</taxon>
        <taxon>Pseudomonadati</taxon>
        <taxon>Planctomycetota</taxon>
        <taxon>Planctomycetia</taxon>
        <taxon>Pirellulales</taxon>
        <taxon>Pirellulaceae</taxon>
        <taxon>Novipirellula</taxon>
    </lineage>
</organism>
<protein>
    <submittedName>
        <fullName evidence="1">Uncharacterized protein</fullName>
    </submittedName>
</protein>
<evidence type="ECO:0000313" key="2">
    <source>
        <dbReference type="Proteomes" id="UP000011991"/>
    </source>
</evidence>
<comment type="caution">
    <text evidence="1">The sequence shown here is derived from an EMBL/GenBank/DDBJ whole genome shotgun (WGS) entry which is preliminary data.</text>
</comment>
<evidence type="ECO:0000313" key="1">
    <source>
        <dbReference type="EMBL" id="EMI20922.1"/>
    </source>
</evidence>
<dbReference type="Proteomes" id="UP000011991">
    <property type="component" value="Unassembled WGS sequence"/>
</dbReference>
<keyword evidence="2" id="KW-1185">Reference proteome</keyword>
<dbReference type="AlphaFoldDB" id="M5RZU3"/>
<reference evidence="1 2" key="1">
    <citation type="journal article" date="2013" name="Mar. Genomics">
        <title>Expression of sulfatases in Rhodopirellula baltica and the diversity of sulfatases in the genus Rhodopirellula.</title>
        <authorList>
            <person name="Wegner C.E."/>
            <person name="Richter-Heitmann T."/>
            <person name="Klindworth A."/>
            <person name="Klockow C."/>
            <person name="Richter M."/>
            <person name="Achstetter T."/>
            <person name="Glockner F.O."/>
            <person name="Harder J."/>
        </authorList>
    </citation>
    <scope>NUCLEOTIDE SEQUENCE [LARGE SCALE GENOMIC DNA]</scope>
    <source>
        <strain evidence="1 2">SM1</strain>
    </source>
</reference>
<name>M5RZU3_9BACT</name>
<sequence>MSLITARRLPNGTVAATSFPEGLRLVLGHPDSPLKRALAAVHILRRLFVRFTDCE</sequence>